<dbReference type="InterPro" id="IPR029058">
    <property type="entry name" value="AB_hydrolase_fold"/>
</dbReference>
<dbReference type="Pfam" id="PF00561">
    <property type="entry name" value="Abhydrolase_1"/>
    <property type="match status" value="1"/>
</dbReference>
<dbReference type="PANTHER" id="PTHR43798">
    <property type="entry name" value="MONOACYLGLYCEROL LIPASE"/>
    <property type="match status" value="1"/>
</dbReference>
<dbReference type="RefSeq" id="WP_165404365.1">
    <property type="nucleotide sequence ID" value="NZ_SGXC01000001.1"/>
</dbReference>
<name>A0A4Q7NI90_9BURK</name>
<proteinExistence type="predicted"/>
<sequence length="277" mass="30683">MKKRRHLVPTRLGQVHCLEAGAGSSGVLIFHINQQSSALCEPLVDTLAPHARIVAMDYPGHGMSDHVGFQPTIADYAECGQTAMRELGIGRYVVVGEATGAATAIETGIRDAEHVAGVALLNCPYYRDRLHAEERHASLRTGLRPADDTGFPLLRSLTFVIEQDGEHAPMHPTQAWMDRINRAQVEAGRDRWQALNALHAYDLAERLAQLDRDTVLLMGEHFFYAPYLADHVRRIRRLVAAEIVPGARFGMAWERPESVAPFIQRLLGQRASRSGSP</sequence>
<feature type="domain" description="AB hydrolase-1" evidence="1">
    <location>
        <begin position="27"/>
        <end position="142"/>
    </location>
</feature>
<dbReference type="InterPro" id="IPR050266">
    <property type="entry name" value="AB_hydrolase_sf"/>
</dbReference>
<dbReference type="AlphaFoldDB" id="A0A4Q7NI90"/>
<evidence type="ECO:0000259" key="1">
    <source>
        <dbReference type="Pfam" id="PF00561"/>
    </source>
</evidence>
<evidence type="ECO:0000313" key="3">
    <source>
        <dbReference type="Proteomes" id="UP000292445"/>
    </source>
</evidence>
<keyword evidence="3" id="KW-1185">Reference proteome</keyword>
<dbReference type="EMBL" id="SGXC01000001">
    <property type="protein sequence ID" value="RZS84190.1"/>
    <property type="molecule type" value="Genomic_DNA"/>
</dbReference>
<comment type="caution">
    <text evidence="2">The sequence shown here is derived from an EMBL/GenBank/DDBJ whole genome shotgun (WGS) entry which is preliminary data.</text>
</comment>
<protein>
    <submittedName>
        <fullName evidence="2">Pimeloyl-ACP methyl ester carboxylesterase</fullName>
    </submittedName>
</protein>
<evidence type="ECO:0000313" key="2">
    <source>
        <dbReference type="EMBL" id="RZS84190.1"/>
    </source>
</evidence>
<organism evidence="2 3">
    <name type="scientific">Pigmentiphaga kullae</name>
    <dbReference type="NCBI Taxonomy" id="151784"/>
    <lineage>
        <taxon>Bacteria</taxon>
        <taxon>Pseudomonadati</taxon>
        <taxon>Pseudomonadota</taxon>
        <taxon>Betaproteobacteria</taxon>
        <taxon>Burkholderiales</taxon>
        <taxon>Alcaligenaceae</taxon>
        <taxon>Pigmentiphaga</taxon>
    </lineage>
</organism>
<dbReference type="Gene3D" id="3.40.50.1820">
    <property type="entry name" value="alpha/beta hydrolase"/>
    <property type="match status" value="1"/>
</dbReference>
<reference evidence="2 3" key="1">
    <citation type="submission" date="2019-02" db="EMBL/GenBank/DDBJ databases">
        <title>Genomic Encyclopedia of Type Strains, Phase IV (KMG-IV): sequencing the most valuable type-strain genomes for metagenomic binning, comparative biology and taxonomic classification.</title>
        <authorList>
            <person name="Goeker M."/>
        </authorList>
    </citation>
    <scope>NUCLEOTIDE SEQUENCE [LARGE SCALE GENOMIC DNA]</scope>
    <source>
        <strain evidence="2 3">K24</strain>
    </source>
</reference>
<dbReference type="Proteomes" id="UP000292445">
    <property type="component" value="Unassembled WGS sequence"/>
</dbReference>
<gene>
    <name evidence="2" type="ORF">EV675_0194</name>
</gene>
<dbReference type="InterPro" id="IPR000073">
    <property type="entry name" value="AB_hydrolase_1"/>
</dbReference>
<accession>A0A4Q7NI90</accession>
<dbReference type="SUPFAM" id="SSF53474">
    <property type="entry name" value="alpha/beta-Hydrolases"/>
    <property type="match status" value="1"/>
</dbReference>